<dbReference type="EMBL" id="JAACJK010000227">
    <property type="protein sequence ID" value="KAF5311326.1"/>
    <property type="molecule type" value="Genomic_DNA"/>
</dbReference>
<sequence>MSTLTCSACGSKISHRFFRQHLTKSTNAACKALLDKLDGILEDGDDSPTVPCKTSLPNPNIPQLRRAESPTRSESPIEADHAGDAFGNYADHEGDFAMGFDDNINMNPIPKEEREQEDNGPDGYESDANNAESEEDLEPERPGAPEDGGEARSTTTEPPPQGGRSAAAPVIDRGYTAPHIVHYGNSAGSPISVDSTADEAYRRDLSSLATGVYYPFTSRLEWEFARWAKLHVNLSASAVTDLLSIEGNSVELNKIVDTKIPGQRPRFQQSSFELEGEVFEIYHRDCAPEQHYTDDSCETRLYHDMHTGDWWWSTQEELDKSKRGGTIIPIILSSDKTQLTLFRNKSAYPLYLTIGNIPKEIRRRPSYRAYVLLAYLPTSRLLHIRNKAARRRCLLNVYHSCLTKILSPLVQSGREGMDVADADGAVYRGHLIYAAFVGDYPEQVQTTCTITGECVQCPASHNCLQDFDIDDANTSWRPLNRLLDALDNLDDDPQGYRDLASELRVKPVVAPFWKDLPLAHVYRSITPDVLHQLYQGVIKHLISWLTEACGAAEIDARCRRLPPNHNTHLFMKGITTLRWGLKPPVQLPLQRSVRAILDFLYLAQYPVHTSTTLNMMEAALSQFHLNKHVFVTLGIRENFNIPKLHFASHYVRSSRLLGTTDNFNTEYTERLHIDLAKDAYQATNHKDEFTQMSRWLERKEKMFRHEQFIHSRLQSNFDPTARPAPSSVKEMWIAPGLDHRRFLKMTKNPTCRSVSLDRIQNIDSGYGAPHFLPALSRFILLANDPSLTRQILDRAVENTFLPCRYLPLWHSIKYHRLDPLTQSHVTADIIHAHPSTRDGQGRRVPARFDTWFFP</sequence>
<comment type="caution">
    <text evidence="2">The sequence shown here is derived from an EMBL/GenBank/DDBJ whole genome shotgun (WGS) entry which is preliminary data.</text>
</comment>
<proteinExistence type="predicted"/>
<protein>
    <submittedName>
        <fullName evidence="2">Uncharacterized protein</fullName>
    </submittedName>
</protein>
<dbReference type="AlphaFoldDB" id="A0A8H5AV54"/>
<evidence type="ECO:0000313" key="2">
    <source>
        <dbReference type="EMBL" id="KAF5311326.1"/>
    </source>
</evidence>
<dbReference type="OrthoDB" id="2576233at2759"/>
<dbReference type="Proteomes" id="UP000541558">
    <property type="component" value="Unassembled WGS sequence"/>
</dbReference>
<feature type="region of interest" description="Disordered" evidence="1">
    <location>
        <begin position="48"/>
        <end position="168"/>
    </location>
</feature>
<evidence type="ECO:0000256" key="1">
    <source>
        <dbReference type="SAM" id="MobiDB-lite"/>
    </source>
</evidence>
<evidence type="ECO:0000313" key="3">
    <source>
        <dbReference type="Proteomes" id="UP000541558"/>
    </source>
</evidence>
<accession>A0A8H5AV54</accession>
<gene>
    <name evidence="2" type="ORF">D9611_012561</name>
</gene>
<dbReference type="Pfam" id="PF18759">
    <property type="entry name" value="Plavaka"/>
    <property type="match status" value="1"/>
</dbReference>
<keyword evidence="3" id="KW-1185">Reference proteome</keyword>
<name>A0A8H5AV54_9AGAR</name>
<dbReference type="InterPro" id="IPR041078">
    <property type="entry name" value="Plavaka"/>
</dbReference>
<organism evidence="2 3">
    <name type="scientific">Ephemerocybe angulata</name>
    <dbReference type="NCBI Taxonomy" id="980116"/>
    <lineage>
        <taxon>Eukaryota</taxon>
        <taxon>Fungi</taxon>
        <taxon>Dikarya</taxon>
        <taxon>Basidiomycota</taxon>
        <taxon>Agaricomycotina</taxon>
        <taxon>Agaricomycetes</taxon>
        <taxon>Agaricomycetidae</taxon>
        <taxon>Agaricales</taxon>
        <taxon>Agaricineae</taxon>
        <taxon>Psathyrellaceae</taxon>
        <taxon>Ephemerocybe</taxon>
    </lineage>
</organism>
<reference evidence="2 3" key="1">
    <citation type="journal article" date="2020" name="ISME J.">
        <title>Uncovering the hidden diversity of litter-decomposition mechanisms in mushroom-forming fungi.</title>
        <authorList>
            <person name="Floudas D."/>
            <person name="Bentzer J."/>
            <person name="Ahren D."/>
            <person name="Johansson T."/>
            <person name="Persson P."/>
            <person name="Tunlid A."/>
        </authorList>
    </citation>
    <scope>NUCLEOTIDE SEQUENCE [LARGE SCALE GENOMIC DNA]</scope>
    <source>
        <strain evidence="2 3">CBS 175.51</strain>
    </source>
</reference>